<dbReference type="AlphaFoldDB" id="A0A1N7NRQ3"/>
<dbReference type="EMBL" id="FTOH01000007">
    <property type="protein sequence ID" value="SIT00997.1"/>
    <property type="molecule type" value="Genomic_DNA"/>
</dbReference>
<dbReference type="RefSeq" id="WP_076516607.1">
    <property type="nucleotide sequence ID" value="NZ_FTOH01000007.1"/>
</dbReference>
<dbReference type="InterPro" id="IPR018976">
    <property type="entry name" value="Imelysin-like"/>
</dbReference>
<dbReference type="InterPro" id="IPR038352">
    <property type="entry name" value="Imelysin_sf"/>
</dbReference>
<dbReference type="Pfam" id="PF09375">
    <property type="entry name" value="Peptidase_M75"/>
    <property type="match status" value="1"/>
</dbReference>
<dbReference type="PROSITE" id="PS51257">
    <property type="entry name" value="PROKAR_LIPOPROTEIN"/>
    <property type="match status" value="1"/>
</dbReference>
<evidence type="ECO:0000256" key="3">
    <source>
        <dbReference type="SAM" id="SignalP"/>
    </source>
</evidence>
<reference evidence="6" key="1">
    <citation type="submission" date="2017-01" db="EMBL/GenBank/DDBJ databases">
        <authorList>
            <person name="Varghese N."/>
            <person name="Submissions S."/>
        </authorList>
    </citation>
    <scope>NUCLEOTIDE SEQUENCE [LARGE SCALE GENOMIC DNA]</scope>
    <source>
        <strain evidence="6">DSM 24913</strain>
    </source>
</reference>
<gene>
    <name evidence="5" type="ORF">SAMN05421686_107220</name>
</gene>
<dbReference type="OrthoDB" id="9764688at2"/>
<proteinExistence type="predicted"/>
<feature type="signal peptide" evidence="3">
    <location>
        <begin position="1"/>
        <end position="17"/>
    </location>
</feature>
<evidence type="ECO:0000313" key="5">
    <source>
        <dbReference type="EMBL" id="SIT00997.1"/>
    </source>
</evidence>
<feature type="chain" id="PRO_5009943690" evidence="3">
    <location>
        <begin position="18"/>
        <end position="531"/>
    </location>
</feature>
<organism evidence="5 6">
    <name type="scientific">Thalassolituus maritimus</name>
    <dbReference type="NCBI Taxonomy" id="484498"/>
    <lineage>
        <taxon>Bacteria</taxon>
        <taxon>Pseudomonadati</taxon>
        <taxon>Pseudomonadota</taxon>
        <taxon>Gammaproteobacteria</taxon>
        <taxon>Oceanospirillales</taxon>
        <taxon>Oceanospirillaceae</taxon>
        <taxon>Thalassolituus</taxon>
    </lineage>
</organism>
<feature type="domain" description="Imelysin-like" evidence="4">
    <location>
        <begin position="47"/>
        <end position="497"/>
    </location>
</feature>
<dbReference type="Proteomes" id="UP000185639">
    <property type="component" value="Unassembled WGS sequence"/>
</dbReference>
<comment type="subcellular location">
    <subcellularLocation>
        <location evidence="1">Cell envelope</location>
    </subcellularLocation>
</comment>
<dbReference type="GO" id="GO:0030313">
    <property type="term" value="C:cell envelope"/>
    <property type="evidence" value="ECO:0007669"/>
    <property type="project" value="UniProtKB-SubCell"/>
</dbReference>
<evidence type="ECO:0000313" key="6">
    <source>
        <dbReference type="Proteomes" id="UP000185639"/>
    </source>
</evidence>
<protein>
    <submittedName>
        <fullName evidence="5">Putative iron-regulated protein</fullName>
    </submittedName>
</protein>
<dbReference type="Gene3D" id="1.20.1420.20">
    <property type="entry name" value="M75 peptidase, HXXE motif"/>
    <property type="match status" value="1"/>
</dbReference>
<dbReference type="STRING" id="484498.SAMN05421686_107220"/>
<keyword evidence="2 3" id="KW-0732">Signal</keyword>
<sequence length="531" mass="56913">MKLSRLAIVVAAGFTLAACGGSNSSSTDDILNLDNVGKVLETNADIAYAAYQDSVTTAQALKAALATFRADPSEANLQAAKRAWLVAREPYGQTEVYRFRNSPIDSTDYSSEDGPEGAINAWPLGEALIDYVKVLDTEMNISADFGTSQIGVTDNEVSGSNGRVGDENVTDDGTLYEITAEDYDESDNIISRTDIEINADLLEKSATAEDEHDVISGYHAIEFLLWGQDLNREGNTTDGTDRDEAVKVLDVEDAEDENSFYAAGGDRPITDFQPSYYDAETAAESEGLVDAAYDSDVESHRRHRFLEVAVDKLIADLESVRDGWAPGATYRTAFTTVTNEAQAKQKLTEILTGMGTLSEGELAGERMQIAFSANSQEDEHSCFSDNTHRDIWLNAEGVSNSYYGEYAGYDSTLNGVDDVTTNAVNGYGIDDWLKDSGEAELAAEIAVALAATETQYVAIDTQARAGSPFDVQIMEENAEVSSAVAQAIIALNAQSALIADIAEKAGIDGSVVVDPEASACDTEDPTASCDE</sequence>
<dbReference type="CDD" id="cd14657">
    <property type="entry name" value="Imelysin_IrpA-like"/>
    <property type="match status" value="1"/>
</dbReference>
<accession>A0A1N7NRQ3</accession>
<name>A0A1N7NRQ3_9GAMM</name>
<evidence type="ECO:0000256" key="2">
    <source>
        <dbReference type="ARBA" id="ARBA00022729"/>
    </source>
</evidence>
<evidence type="ECO:0000256" key="1">
    <source>
        <dbReference type="ARBA" id="ARBA00004196"/>
    </source>
</evidence>
<keyword evidence="6" id="KW-1185">Reference proteome</keyword>
<evidence type="ECO:0000259" key="4">
    <source>
        <dbReference type="Pfam" id="PF09375"/>
    </source>
</evidence>